<evidence type="ECO:0000313" key="3">
    <source>
        <dbReference type="Proteomes" id="UP000594435"/>
    </source>
</evidence>
<accession>A0AAJ4LVE9</accession>
<name>A0AAJ4LVE9_9VIBR</name>
<dbReference type="AlphaFoldDB" id="A0AAJ4LVE9"/>
<dbReference type="RefSeq" id="WP_263236438.1">
    <property type="nucleotide sequence ID" value="NZ_CP065217.1"/>
</dbReference>
<evidence type="ECO:0000313" key="2">
    <source>
        <dbReference type="EMBL" id="QPL54801.1"/>
    </source>
</evidence>
<feature type="transmembrane region" description="Helical" evidence="1">
    <location>
        <begin position="58"/>
        <end position="78"/>
    </location>
</feature>
<keyword evidence="1" id="KW-0472">Membrane</keyword>
<gene>
    <name evidence="2" type="ORF">I3X05_06670</name>
</gene>
<proteinExistence type="predicted"/>
<keyword evidence="1" id="KW-1133">Transmembrane helix</keyword>
<dbReference type="EMBL" id="CP065217">
    <property type="protein sequence ID" value="QPL54801.1"/>
    <property type="molecule type" value="Genomic_DNA"/>
</dbReference>
<protein>
    <submittedName>
        <fullName evidence="2">Uncharacterized protein</fullName>
    </submittedName>
</protein>
<keyword evidence="1" id="KW-0812">Transmembrane</keyword>
<sequence>MVSTLLNWWQQLQEWKGRLIVYLGGGGISFFSESVTARAREVAEAAAAIPDPVVFNPYTTAGLVFVGGRLVFDIFVYLDQRRMKKRRERDGRKATD</sequence>
<organism evidence="2 3">
    <name type="scientific">Vibrio navarrensis</name>
    <dbReference type="NCBI Taxonomy" id="29495"/>
    <lineage>
        <taxon>Bacteria</taxon>
        <taxon>Pseudomonadati</taxon>
        <taxon>Pseudomonadota</taxon>
        <taxon>Gammaproteobacteria</taxon>
        <taxon>Vibrionales</taxon>
        <taxon>Vibrionaceae</taxon>
        <taxon>Vibrio</taxon>
    </lineage>
</organism>
<reference evidence="2 3" key="1">
    <citation type="submission" date="2020-11" db="EMBL/GenBank/DDBJ databases">
        <title>Complete and Circularized Genome Assembly of a human isolate of Vibrio navarrensis biotype pommerensis with MiSeq and MinION Sequence Data.</title>
        <authorList>
            <person name="Schwartz K."/>
            <person name="Borowiak M."/>
            <person name="Deneke C."/>
            <person name="Balau V."/>
            <person name="Metelmann C."/>
            <person name="Strauch E."/>
        </authorList>
    </citation>
    <scope>NUCLEOTIDE SEQUENCE [LARGE SCALE GENOMIC DNA]</scope>
    <source>
        <strain evidence="2 3">20-VB00237</strain>
    </source>
</reference>
<dbReference type="Proteomes" id="UP000594435">
    <property type="component" value="Chromosome 1"/>
</dbReference>
<evidence type="ECO:0000256" key="1">
    <source>
        <dbReference type="SAM" id="Phobius"/>
    </source>
</evidence>